<feature type="compositionally biased region" description="Polar residues" evidence="1">
    <location>
        <begin position="25"/>
        <end position="55"/>
    </location>
</feature>
<comment type="caution">
    <text evidence="3">The sequence shown here is derived from an EMBL/GenBank/DDBJ whole genome shotgun (WGS) entry which is preliminary data.</text>
</comment>
<dbReference type="EMBL" id="AZFU01000001">
    <property type="protein sequence ID" value="KRM07343.1"/>
    <property type="molecule type" value="Genomic_DNA"/>
</dbReference>
<reference evidence="3 4" key="1">
    <citation type="journal article" date="2015" name="Genome Announc.">
        <title>Expanding the biotechnology potential of lactobacilli through comparative genomics of 213 strains and associated genera.</title>
        <authorList>
            <person name="Sun Z."/>
            <person name="Harris H.M."/>
            <person name="McCann A."/>
            <person name="Guo C."/>
            <person name="Argimon S."/>
            <person name="Zhang W."/>
            <person name="Yang X."/>
            <person name="Jeffery I.B."/>
            <person name="Cooney J.C."/>
            <person name="Kagawa T.F."/>
            <person name="Liu W."/>
            <person name="Song Y."/>
            <person name="Salvetti E."/>
            <person name="Wrobel A."/>
            <person name="Rasinkangas P."/>
            <person name="Parkhill J."/>
            <person name="Rea M.C."/>
            <person name="O'Sullivan O."/>
            <person name="Ritari J."/>
            <person name="Douillard F.P."/>
            <person name="Paul Ross R."/>
            <person name="Yang R."/>
            <person name="Briner A.E."/>
            <person name="Felis G.E."/>
            <person name="de Vos W.M."/>
            <person name="Barrangou R."/>
            <person name="Klaenhammer T.R."/>
            <person name="Caufield P.W."/>
            <person name="Cui Y."/>
            <person name="Zhang H."/>
            <person name="O'Toole P.W."/>
        </authorList>
    </citation>
    <scope>NUCLEOTIDE SEQUENCE [LARGE SCALE GENOMIC DNA]</scope>
    <source>
        <strain evidence="3 4">DSM 16761</strain>
    </source>
</reference>
<dbReference type="InterPro" id="IPR024968">
    <property type="entry name" value="SlpA_C_lactobacillus"/>
</dbReference>
<dbReference type="Pfam" id="PF03382">
    <property type="entry name" value="DUF285"/>
    <property type="match status" value="2"/>
</dbReference>
<dbReference type="Proteomes" id="UP000051307">
    <property type="component" value="Unassembled WGS sequence"/>
</dbReference>
<dbReference type="Pfam" id="PF03217">
    <property type="entry name" value="SlpA"/>
    <property type="match status" value="2"/>
</dbReference>
<dbReference type="eggNOG" id="COG4886">
    <property type="taxonomic scope" value="Bacteria"/>
</dbReference>
<protein>
    <submittedName>
        <fullName evidence="3">Thermostable pullulanase</fullName>
    </submittedName>
</protein>
<gene>
    <name evidence="3" type="ORF">FC59_GL000773</name>
</gene>
<feature type="domain" description="S-layer protein C-terminal" evidence="2">
    <location>
        <begin position="683"/>
        <end position="743"/>
    </location>
</feature>
<feature type="compositionally biased region" description="Polar residues" evidence="1">
    <location>
        <begin position="1"/>
        <end position="17"/>
    </location>
</feature>
<sequence>MNANQPGSAETESNQNFDETKAKLNRQQSLKPENRSIETSSSPQRGTNPSNATTLDVANKNSKFFFTSKKLATNLMKKANSADASNGGFDTSWGKLDVNNWTLYEDGKHLNITGYTGSDHDHIIVPNGADFAKAGRNKNKLQTQISSDVTQTLKAKTVAFSKTDGQKTKLTNGYRAFADDDIEKFDGSNLDVSNVTDMDHMFYSSFDSNNTSQTQINSHSNQNSTKMVLVNSKLNISSQQPAAADSAENKLKTAALNSTIDEKLDAKMLSESKAISPANDTNGGFDEATWGKLNVNDWQGSVQGDYYQLTDYTGDANHIIVPNEADFAKAGISTSGKQVGVTSDFMHIIFRDKTTAQDATVAFSKTNNKQVKAIGSDWSNTWGHKFNSLWSKGKFTKFDGSNLDVSNVSNMSYMFEENHISDLTPLKDWQTSNVTDMSHMFQSNQISDLTPLKGWQTGHVTNMSSMFDENHISNLTPLKDWQTSGVTDMSGMFAENHISDLTPLKDWQTSNVTDMSYMFDNNTSIPTKTIQAKRVINFVYPAGYTGKKQDSVTQTVNVPNQKVKVDLTTKGSKPSNNILDWVTKTETPISTPIDPVYFRDYTVPKVDGLVPNVAIVAKAQADPNKPIIVTVTYTIAPVPAESVNPETPSDTDNAGSITNTGSADSSQIQGNGDTDKLLPALDIVLTHNAYIYQNDGITTLKENGKNIVLKLGKTIHAMNNGQIFTFNGKKFYQIGENEYVKVNNTLKRKVLIHNAFVYTKSGKAIKKGHKHIVLKKKNTILALDNDKIVTIQGKKFYRIGNNKYVKVANVKKD</sequence>
<feature type="domain" description="S-layer protein C-terminal" evidence="2">
    <location>
        <begin position="747"/>
        <end position="808"/>
    </location>
</feature>
<proteinExistence type="predicted"/>
<feature type="region of interest" description="Disordered" evidence="1">
    <location>
        <begin position="640"/>
        <end position="671"/>
    </location>
</feature>
<name>A0A0R1VPH3_9LACO</name>
<evidence type="ECO:0000313" key="3">
    <source>
        <dbReference type="EMBL" id="KRM07343.1"/>
    </source>
</evidence>
<feature type="compositionally biased region" description="Polar residues" evidence="1">
    <location>
        <begin position="644"/>
        <end position="671"/>
    </location>
</feature>
<evidence type="ECO:0000259" key="2">
    <source>
        <dbReference type="Pfam" id="PF03217"/>
    </source>
</evidence>
<dbReference type="PATRIC" id="fig|1423767.3.peg.800"/>
<feature type="region of interest" description="Disordered" evidence="1">
    <location>
        <begin position="1"/>
        <end position="55"/>
    </location>
</feature>
<evidence type="ECO:0000313" key="4">
    <source>
        <dbReference type="Proteomes" id="UP000051307"/>
    </source>
</evidence>
<dbReference type="AlphaFoldDB" id="A0A0R1VPH3"/>
<evidence type="ECO:0000256" key="1">
    <source>
        <dbReference type="SAM" id="MobiDB-lite"/>
    </source>
</evidence>
<accession>A0A0R1VPH3</accession>
<organism evidence="3 4">
    <name type="scientific">Lactobacillus kitasatonis DSM 16761 = JCM 1039</name>
    <dbReference type="NCBI Taxonomy" id="1423767"/>
    <lineage>
        <taxon>Bacteria</taxon>
        <taxon>Bacillati</taxon>
        <taxon>Bacillota</taxon>
        <taxon>Bacilli</taxon>
        <taxon>Lactobacillales</taxon>
        <taxon>Lactobacillaceae</taxon>
        <taxon>Lactobacillus</taxon>
    </lineage>
</organism>
<dbReference type="OrthoDB" id="9761875at2"/>
<dbReference type="RefSeq" id="WP_025014164.1">
    <property type="nucleotide sequence ID" value="NZ_AZFU01000001.1"/>
</dbReference>
<dbReference type="InterPro" id="IPR005046">
    <property type="entry name" value="DUF285"/>
</dbReference>